<dbReference type="EMBL" id="BT078875">
    <property type="protein sequence ID" value="ACO13299.1"/>
    <property type="molecule type" value="mRNA"/>
</dbReference>
<proteinExistence type="evidence at transcript level"/>
<evidence type="ECO:0000313" key="4">
    <source>
        <dbReference type="Proteomes" id="UP000265140"/>
    </source>
</evidence>
<name>C1BW96_ESOLU</name>
<keyword evidence="4" id="KW-1185">Reference proteome</keyword>
<reference evidence="2" key="2">
    <citation type="submission" date="2010-07" db="EMBL/GenBank/DDBJ databases">
        <title>Esox lucius ESTs and full-length cDNAs.</title>
        <authorList>
            <consortium name="cGRASP (B.F. Koop &amp; W.S. Davidson)"/>
            <person name="Leong J."/>
            <person name="Jantzen S."/>
            <person name="Cooper G."/>
            <person name="Davidson W.S."/>
            <person name="Koop B.F."/>
        </authorList>
    </citation>
    <scope>NUCLEOTIDE SEQUENCE</scope>
    <source>
        <tissue evidence="2">Head kidney</tissue>
    </source>
</reference>
<feature type="compositionally biased region" description="Polar residues" evidence="1">
    <location>
        <begin position="47"/>
        <end position="56"/>
    </location>
</feature>
<reference evidence="3" key="5">
    <citation type="submission" date="2025-05" db="UniProtKB">
        <authorList>
            <consortium name="Ensembl"/>
        </authorList>
    </citation>
    <scope>IDENTIFICATION</scope>
</reference>
<evidence type="ECO:0000313" key="3">
    <source>
        <dbReference type="Ensembl" id="ENSELUP00000018949.1"/>
    </source>
</evidence>
<protein>
    <submittedName>
        <fullName evidence="2">POU domain, class 2, transcription factor 2</fullName>
    </submittedName>
</protein>
<evidence type="ECO:0000256" key="1">
    <source>
        <dbReference type="SAM" id="MobiDB-lite"/>
    </source>
</evidence>
<reference evidence="4" key="3">
    <citation type="journal article" date="2014" name="PLoS ONE">
        <title>The genome and linkage map of the northern pike (Esox lucius): conserved synteny revealed between the salmonid sister group and the Neoteleostei.</title>
        <authorList>
            <person name="Rondeau E.B."/>
            <person name="Minkley D.R."/>
            <person name="Leong J.S."/>
            <person name="Messmer A.M."/>
            <person name="Jantzen J.R."/>
            <person name="von Schalburg K.R."/>
            <person name="Lemon C."/>
            <person name="Bird N.H."/>
            <person name="Koop B.F."/>
        </authorList>
    </citation>
    <scope>NUCLEOTIDE SEQUENCE</scope>
</reference>
<feature type="region of interest" description="Disordered" evidence="1">
    <location>
        <begin position="26"/>
        <end position="56"/>
    </location>
</feature>
<dbReference type="Bgee" id="ENSELUG00000000792">
    <property type="expression patterns" value="Expressed in head kidney and 14 other cell types or tissues"/>
</dbReference>
<reference evidence="3" key="4">
    <citation type="submission" date="2020-02" db="EMBL/GenBank/DDBJ databases">
        <title>Esox lucius (northern pike) genome, fEsoLuc1, primary haplotype.</title>
        <authorList>
            <person name="Myers G."/>
            <person name="Karagic N."/>
            <person name="Meyer A."/>
            <person name="Pippel M."/>
            <person name="Reichard M."/>
            <person name="Winkler S."/>
            <person name="Tracey A."/>
            <person name="Sims Y."/>
            <person name="Howe K."/>
            <person name="Rhie A."/>
            <person name="Formenti G."/>
            <person name="Durbin R."/>
            <person name="Fedrigo O."/>
            <person name="Jarvis E.D."/>
        </authorList>
    </citation>
    <scope>NUCLEOTIDE SEQUENCE [LARGE SCALE GENOMIC DNA]</scope>
</reference>
<gene>
    <name evidence="2" type="primary">PO2F2</name>
</gene>
<sequence>MTKTAALAAMDFCSMWLPDIRMSKPVEVENTGADSPMESTDSERNGSESNHQVQQMKISPFPISPTFSSNKKIFPLWKWFSNSGLQT</sequence>
<organism evidence="2">
    <name type="scientific">Esox lucius</name>
    <name type="common">Northern pike</name>
    <dbReference type="NCBI Taxonomy" id="8010"/>
    <lineage>
        <taxon>Eukaryota</taxon>
        <taxon>Metazoa</taxon>
        <taxon>Chordata</taxon>
        <taxon>Craniata</taxon>
        <taxon>Vertebrata</taxon>
        <taxon>Euteleostomi</taxon>
        <taxon>Actinopterygii</taxon>
        <taxon>Neopterygii</taxon>
        <taxon>Teleostei</taxon>
        <taxon>Protacanthopterygii</taxon>
        <taxon>Esociformes</taxon>
        <taxon>Esocidae</taxon>
        <taxon>Esox</taxon>
    </lineage>
</organism>
<reference evidence="2" key="1">
    <citation type="journal article" date="2010" name="BMC Genomics">
        <title>Salmo salar and Esox lucius full-length cDNA sequences reveal changes in evolutionary pressures on a post-tetraploidization genome.</title>
        <authorList>
            <person name="Leong J.S."/>
            <person name="Jantzen S.G."/>
            <person name="von Schalburg K.R."/>
            <person name="Cooper G.A."/>
            <person name="Messmer A.M."/>
            <person name="Liao N.Y."/>
            <person name="Munro S."/>
            <person name="Moore R."/>
            <person name="Holt R.A."/>
            <person name="Jones S.J."/>
            <person name="Davidson W.S."/>
            <person name="Koop B.F."/>
        </authorList>
    </citation>
    <scope>NUCLEOTIDE SEQUENCE</scope>
    <source>
        <tissue evidence="2">Head kidney</tissue>
    </source>
</reference>
<evidence type="ECO:0000313" key="2">
    <source>
        <dbReference type="EMBL" id="ACO13299.1"/>
    </source>
</evidence>
<dbReference type="AlphaFoldDB" id="C1BW96"/>
<accession>C1BW96</accession>
<dbReference type="Proteomes" id="UP000265140">
    <property type="component" value="Chromosome 20"/>
</dbReference>
<dbReference type="Ensembl" id="ENSELUT00000028968.3">
    <property type="protein sequence ID" value="ENSELUP00000018949.1"/>
    <property type="gene ID" value="ENSELUG00000000792.3"/>
</dbReference>
<dbReference type="GeneTree" id="ENSGT00940000157831"/>